<dbReference type="Gene3D" id="3.40.47.10">
    <property type="match status" value="1"/>
</dbReference>
<dbReference type="Pfam" id="PF00109">
    <property type="entry name" value="ketoacyl-synt"/>
    <property type="match status" value="1"/>
</dbReference>
<keyword evidence="4" id="KW-0521">NADP</keyword>
<dbReference type="SMART" id="SM00826">
    <property type="entry name" value="PKS_DH"/>
    <property type="match status" value="1"/>
</dbReference>
<dbReference type="InterPro" id="IPR032821">
    <property type="entry name" value="PKS_assoc"/>
</dbReference>
<feature type="domain" description="Carrier" evidence="8">
    <location>
        <begin position="2013"/>
        <end position="2088"/>
    </location>
</feature>
<dbReference type="SMART" id="SM00829">
    <property type="entry name" value="PKS_ER"/>
    <property type="match status" value="1"/>
</dbReference>
<dbReference type="InterPro" id="IPR001227">
    <property type="entry name" value="Ac_transferase_dom_sf"/>
</dbReference>
<evidence type="ECO:0000256" key="4">
    <source>
        <dbReference type="ARBA" id="ARBA00022857"/>
    </source>
</evidence>
<dbReference type="SUPFAM" id="SSF47336">
    <property type="entry name" value="ACP-like"/>
    <property type="match status" value="1"/>
</dbReference>
<dbReference type="InterPro" id="IPR042104">
    <property type="entry name" value="PKS_dehydratase_sf"/>
</dbReference>
<dbReference type="Gene3D" id="3.40.366.10">
    <property type="entry name" value="Malonyl-Coenzyme A Acyl Carrier Protein, domain 2"/>
    <property type="match status" value="1"/>
</dbReference>
<evidence type="ECO:0000256" key="6">
    <source>
        <dbReference type="ARBA" id="ARBA00023315"/>
    </source>
</evidence>
<dbReference type="SUPFAM" id="SSF51735">
    <property type="entry name" value="NAD(P)-binding Rossmann-fold domains"/>
    <property type="match status" value="3"/>
</dbReference>
<evidence type="ECO:0000256" key="2">
    <source>
        <dbReference type="ARBA" id="ARBA00022553"/>
    </source>
</evidence>
<dbReference type="PROSITE" id="PS52004">
    <property type="entry name" value="KS3_2"/>
    <property type="match status" value="1"/>
</dbReference>
<dbReference type="Pfam" id="PF08659">
    <property type="entry name" value="KR"/>
    <property type="match status" value="1"/>
</dbReference>
<keyword evidence="3" id="KW-0808">Transferase</keyword>
<dbReference type="InterPro" id="IPR018201">
    <property type="entry name" value="Ketoacyl_synth_AS"/>
</dbReference>
<evidence type="ECO:0000256" key="3">
    <source>
        <dbReference type="ARBA" id="ARBA00022679"/>
    </source>
</evidence>
<dbReference type="InterPro" id="IPR013149">
    <property type="entry name" value="ADH-like_C"/>
</dbReference>
<dbReference type="PANTHER" id="PTHR43775">
    <property type="entry name" value="FATTY ACID SYNTHASE"/>
    <property type="match status" value="1"/>
</dbReference>
<dbReference type="InterPro" id="IPR036291">
    <property type="entry name" value="NAD(P)-bd_dom_sf"/>
</dbReference>
<dbReference type="Pfam" id="PF08240">
    <property type="entry name" value="ADH_N"/>
    <property type="match status" value="1"/>
</dbReference>
<dbReference type="InterPro" id="IPR057326">
    <property type="entry name" value="KR_dom"/>
</dbReference>
<dbReference type="InterPro" id="IPR013968">
    <property type="entry name" value="PKS_KR"/>
</dbReference>
<dbReference type="InterPro" id="IPR016035">
    <property type="entry name" value="Acyl_Trfase/lysoPLipase"/>
</dbReference>
<dbReference type="InterPro" id="IPR009081">
    <property type="entry name" value="PP-bd_ACP"/>
</dbReference>
<dbReference type="InterPro" id="IPR049900">
    <property type="entry name" value="PKS_mFAS_DH"/>
</dbReference>
<dbReference type="InterPro" id="IPR053386">
    <property type="entry name" value="MBFA_synthase"/>
</dbReference>
<evidence type="ECO:0000313" key="11">
    <source>
        <dbReference type="EMBL" id="KHO26454.1"/>
    </source>
</evidence>
<dbReference type="CDD" id="cd00833">
    <property type="entry name" value="PKS"/>
    <property type="match status" value="1"/>
</dbReference>
<dbReference type="InterPro" id="IPR014030">
    <property type="entry name" value="Ketoacyl_synth_N"/>
</dbReference>
<dbReference type="SMART" id="SM00823">
    <property type="entry name" value="PKS_PP"/>
    <property type="match status" value="1"/>
</dbReference>
<dbReference type="SUPFAM" id="SSF55048">
    <property type="entry name" value="Probable ACP-binding domain of malonyl-CoA ACP transacylase"/>
    <property type="match status" value="1"/>
</dbReference>
<evidence type="ECO:0000256" key="7">
    <source>
        <dbReference type="PROSITE-ProRule" id="PRU01363"/>
    </source>
</evidence>
<evidence type="ECO:0000259" key="8">
    <source>
        <dbReference type="PROSITE" id="PS50075"/>
    </source>
</evidence>
<dbReference type="PROSITE" id="PS50075">
    <property type="entry name" value="CARRIER"/>
    <property type="match status" value="1"/>
</dbReference>
<dbReference type="InterPro" id="IPR013154">
    <property type="entry name" value="ADH-like_N"/>
</dbReference>
<name>A0ABR4YWG0_9MYCO</name>
<dbReference type="Gene3D" id="3.40.50.11460">
    <property type="match status" value="1"/>
</dbReference>
<keyword evidence="12" id="KW-1185">Reference proteome</keyword>
<dbReference type="Pfam" id="PF00550">
    <property type="entry name" value="PP-binding"/>
    <property type="match status" value="1"/>
</dbReference>
<dbReference type="RefSeq" id="WP_039319856.1">
    <property type="nucleotide sequence ID" value="NZ_JTLZ01000005.1"/>
</dbReference>
<dbReference type="PROSITE" id="PS00606">
    <property type="entry name" value="KS3_1"/>
    <property type="match status" value="1"/>
</dbReference>
<dbReference type="InterPro" id="IPR014031">
    <property type="entry name" value="Ketoacyl_synth_C"/>
</dbReference>
<gene>
    <name evidence="11" type="ORF">QQ44_12270</name>
</gene>
<dbReference type="Gene3D" id="3.40.50.720">
    <property type="entry name" value="NAD(P)-binding Rossmann-like Domain"/>
    <property type="match status" value="2"/>
</dbReference>
<feature type="active site" description="Proton donor; for dehydratase activity" evidence="7">
    <location>
        <position position="1096"/>
    </location>
</feature>
<dbReference type="Pfam" id="PF21089">
    <property type="entry name" value="PKS_DH_N"/>
    <property type="match status" value="1"/>
</dbReference>
<keyword evidence="5" id="KW-0511">Multifunctional enzyme</keyword>
<dbReference type="SUPFAM" id="SSF52151">
    <property type="entry name" value="FabD/lysophospholipase-like"/>
    <property type="match status" value="1"/>
</dbReference>
<dbReference type="InterPro" id="IPR020807">
    <property type="entry name" value="PKS_DH"/>
</dbReference>
<dbReference type="Gene3D" id="1.10.1200.10">
    <property type="entry name" value="ACP-like"/>
    <property type="match status" value="1"/>
</dbReference>
<evidence type="ECO:0000256" key="5">
    <source>
        <dbReference type="ARBA" id="ARBA00023268"/>
    </source>
</evidence>
<dbReference type="InterPro" id="IPR011032">
    <property type="entry name" value="GroES-like_sf"/>
</dbReference>
<dbReference type="Pfam" id="PF00107">
    <property type="entry name" value="ADH_zinc_N"/>
    <property type="match status" value="1"/>
</dbReference>
<dbReference type="Gene3D" id="3.10.129.110">
    <property type="entry name" value="Polyketide synthase dehydratase"/>
    <property type="match status" value="1"/>
</dbReference>
<dbReference type="SMART" id="SM00825">
    <property type="entry name" value="PKS_KS"/>
    <property type="match status" value="1"/>
</dbReference>
<sequence length="2095" mass="219231">MAETPVTPIAVIGMACRLPNGIDSPAKLWDALLRGDDLVTEVPLDRWDAEEFYDPEAGVAGRSVSKWGGFLDDIGGFDADFFGIGEREAIALDPQQRLLLETSWEALEHGGIDPATLAGSLTGVFVGMTGADYQLVAADAQALDGPYGFTGSNFSMASGRIAYALGATGPAYTVDSACSSGLLAVHSACRSLHDGESDLALAGGVNVLLEPRKMASGSAQGMLSPTGRCHAFDVDADGFVSGEAVGMVLLKRLPDAERDGDRVLAVIRGTAANQDGRTVNIATPSRDAQVAVYQAALAAAATDPATIGMVEAHGTGTPVGDPIEYAGLAHVYGTAGPCALGSAKTNFGHTQSASGAVSLIKAVLAVQEAVVPQSLHFNRLPDQMAEIGTNLFVPQANVLWPAPAGHPRRAAVSSYGLSGTNVHAVLEQAPAQQPASTVVDGGAEKRAPADGPKLFTISSSSPEALRQTAGRLADWVADPANAGDLTDLGYTLARRRGHRDVRTSVLAGSSEELVKALREVADGDAPFQPAVAAGGRGPVWVFSGHGSQWAGMGASLLAAEPVFAATVAELEPLIARESGFSVTEAMSAAEVVTGMDRVQPTVFAMQVALAATMKAYGVSPGAVIGHSMGEAAAAVVAGALSVEDGVKLICRRSRLMARIAGSGAMASVELPAAQVLSELAAQGVGDVVLSVVASPQSTVVGGATESIRNLVAGWEKRGLLAREVAVEVASHSPQVDPILDELADELADLIPMEPTVPYYSSTLYDPREEPIWDADYWADNLRYTVRFAAAVQAALEDGYRVFGELSPHPLLTVAVEQTARSLDMSTAVLPAMRREQEMPSGLRGFVGALHDSGAAVDFSALYPDGRLVEAPLPAWTHRTLMLARAGQDQLGHGGHSVAVHPLLGAHILLPEDQERHVWQADVGTAAQPWLDDHRVHDVAALPGAAYCEMALTAAAGVLGDGAEVTDLAFHDLLLLDEQTVVSTVAAVLADGVAEFGIETTRDGERVRRASARLQAGDGSLPQSRDIAVLLTAHADRADGAELRESFAAHGIQYGPAFAGLVSAGTGTGGSVLAEVALPPALRSQQSAYSVHPALLDACFQAVAVHPAIGDDSTGALLLPLGVRRIRVHAATRQAHYCLAQVRKVGEASVEADLEILDEHGAVLVTIDGLRLGSHAGASQRDHTLNNRLLTVDWIQPSPPKAGDFGNRSVLVIDPSEASNPLSAGLVAALTAHGVTATQMVWPSGVGDATAQTALEAHLENENVGAVVVFAGSEQGAGSGSAAVSQGADEVRRLVHIARLLPEASGAPRLYLLTRNAQSVVDGDEANLAQAGLRGLIRVIGVEHPHLHPTMIDLDGRPDSEQLAAQVLSESEEDETAWRDGIFYAARLNLSPLGSEDFRSTVVDHQRDGVRLQIRTPGDLQSLELAAVDRVEPGPGQIEVAVRASNLNFADVLVALGRYPSFEGRMPQLGADYAGEVVAVGPGVTEHEVGDLVAGISTNGAWATYITCDANLAVALPSSLTAGQAAAVPSAHATAWYSLHNLARISSRDKVLIHSATGGVGQAAIAIARAAGAEIYATAGSPHRREILRGMGITHVYDSRSIDFADEIRKDTDGYGVDVVLNSLPGAAQRAGLELLSFGGRFVEIGKRDIYGDTRLGLFPFRRNLAFYAVDLALLTLTDPNTVRDLLTTIYQHIADGVLPAPETTHYPLTDGATAIRVMGAAEHTGKLVLDVPRIGQDPAVVPPSEVKTFRADGSYIVTGGLSGLGLFLAEKMTEAGCGRIVLNGRSAPGPAAQSALRRMRSHGVEVEVECGDIADPATARRLVAAATATGLPLRGVLHAAAVVEDATLNSITDELIERDWAPKVRGAWNLHESTTGQPLDWFCSFSSAAALVGSPGQGAYASANSWLDAFAHWRKAQGLPATAIAWGAWSEIGQGQNLAQDAAMAIQPDDGAYAFDSLLRHDRTHTGYAPVAGAPWLASFAQTRPFAEAFRNLDKGRAGGSQFLAELRSIPTEEWSARLRRLISDAISLILRRSVDPDRPLSEYGLDSLGNLELRTRIENETGIRISPMGITTIRALAESLTETLATEATASTPS</sequence>
<comment type="caution">
    <text evidence="11">The sequence shown here is derived from an EMBL/GenBank/DDBJ whole genome shotgun (WGS) entry which is preliminary data.</text>
</comment>
<reference evidence="11 12" key="1">
    <citation type="submission" date="2014-11" db="EMBL/GenBank/DDBJ databases">
        <title>Mycobacterium setense Manresensis Genome.</title>
        <authorList>
            <person name="Rech G."/>
            <person name="Sumoy L."/>
        </authorList>
    </citation>
    <scope>NUCLEOTIDE SEQUENCE [LARGE SCALE GENOMIC DNA]</scope>
    <source>
        <strain evidence="11 12">Manresensis</strain>
    </source>
</reference>
<dbReference type="InterPro" id="IPR036736">
    <property type="entry name" value="ACP-like_sf"/>
</dbReference>
<dbReference type="InterPro" id="IPR020806">
    <property type="entry name" value="PKS_PP-bd"/>
</dbReference>
<evidence type="ECO:0000313" key="12">
    <source>
        <dbReference type="Proteomes" id="UP000031004"/>
    </source>
</evidence>
<dbReference type="SMART" id="SM00827">
    <property type="entry name" value="PKS_AT"/>
    <property type="match status" value="1"/>
</dbReference>
<dbReference type="Proteomes" id="UP000031004">
    <property type="component" value="Unassembled WGS sequence"/>
</dbReference>
<proteinExistence type="predicted"/>
<keyword evidence="6" id="KW-0012">Acyltransferase</keyword>
<dbReference type="Pfam" id="PF16197">
    <property type="entry name" value="KAsynt_C_assoc"/>
    <property type="match status" value="1"/>
</dbReference>
<dbReference type="SUPFAM" id="SSF53901">
    <property type="entry name" value="Thiolase-like"/>
    <property type="match status" value="1"/>
</dbReference>
<dbReference type="InterPro" id="IPR016039">
    <property type="entry name" value="Thiolase-like"/>
</dbReference>
<dbReference type="NCBIfam" id="NF041183">
    <property type="entry name" value="Pks2_ls1_myc"/>
    <property type="match status" value="1"/>
</dbReference>
<dbReference type="SMART" id="SM00822">
    <property type="entry name" value="PKS_KR"/>
    <property type="match status" value="1"/>
</dbReference>
<evidence type="ECO:0000259" key="9">
    <source>
        <dbReference type="PROSITE" id="PS52004"/>
    </source>
</evidence>
<dbReference type="InterPro" id="IPR049552">
    <property type="entry name" value="PKS_DH_N"/>
</dbReference>
<dbReference type="Gene3D" id="3.30.70.250">
    <property type="entry name" value="Malonyl-CoA ACP transacylase, ACP-binding"/>
    <property type="match status" value="1"/>
</dbReference>
<feature type="region of interest" description="C-terminal hotdog fold" evidence="7">
    <location>
        <begin position="1034"/>
        <end position="1180"/>
    </location>
</feature>
<dbReference type="PROSITE" id="PS52019">
    <property type="entry name" value="PKS_MFAS_DH"/>
    <property type="match status" value="1"/>
</dbReference>
<evidence type="ECO:0000256" key="1">
    <source>
        <dbReference type="ARBA" id="ARBA00022450"/>
    </source>
</evidence>
<organism evidence="11 12">
    <name type="scientific">Mycolicibacterium setense</name>
    <dbReference type="NCBI Taxonomy" id="431269"/>
    <lineage>
        <taxon>Bacteria</taxon>
        <taxon>Bacillati</taxon>
        <taxon>Actinomycetota</taxon>
        <taxon>Actinomycetes</taxon>
        <taxon>Mycobacteriales</taxon>
        <taxon>Mycobacteriaceae</taxon>
        <taxon>Mycolicibacterium</taxon>
    </lineage>
</organism>
<dbReference type="CDD" id="cd05195">
    <property type="entry name" value="enoyl_red"/>
    <property type="match status" value="1"/>
</dbReference>
<dbReference type="PANTHER" id="PTHR43775:SF37">
    <property type="entry name" value="SI:DKEY-61P9.11"/>
    <property type="match status" value="1"/>
</dbReference>
<keyword evidence="2" id="KW-0597">Phosphoprotein</keyword>
<dbReference type="InterPro" id="IPR049551">
    <property type="entry name" value="PKS_DH_C"/>
</dbReference>
<evidence type="ECO:0000259" key="10">
    <source>
        <dbReference type="PROSITE" id="PS52019"/>
    </source>
</evidence>
<dbReference type="InterPro" id="IPR050091">
    <property type="entry name" value="PKS_NRPS_Biosynth_Enz"/>
</dbReference>
<dbReference type="Gene3D" id="3.90.180.10">
    <property type="entry name" value="Medium-chain alcohol dehydrogenases, catalytic domain"/>
    <property type="match status" value="1"/>
</dbReference>
<dbReference type="SUPFAM" id="SSF50129">
    <property type="entry name" value="GroES-like"/>
    <property type="match status" value="1"/>
</dbReference>
<dbReference type="InterPro" id="IPR014043">
    <property type="entry name" value="Acyl_transferase_dom"/>
</dbReference>
<dbReference type="Pfam" id="PF02801">
    <property type="entry name" value="Ketoacyl-synt_C"/>
    <property type="match status" value="1"/>
</dbReference>
<dbReference type="InterPro" id="IPR020841">
    <property type="entry name" value="PKS_Beta-ketoAc_synthase_dom"/>
</dbReference>
<protein>
    <submittedName>
        <fullName evidence="11">Polyketide synthase</fullName>
    </submittedName>
</protein>
<accession>A0ABR4YWG0</accession>
<dbReference type="EMBL" id="JTLZ01000005">
    <property type="protein sequence ID" value="KHO26454.1"/>
    <property type="molecule type" value="Genomic_DNA"/>
</dbReference>
<feature type="region of interest" description="N-terminal hotdog fold" evidence="7">
    <location>
        <begin position="900"/>
        <end position="1020"/>
    </location>
</feature>
<keyword evidence="1" id="KW-0596">Phosphopantetheine</keyword>
<feature type="domain" description="Ketosynthase family 3 (KS3)" evidence="9">
    <location>
        <begin position="6"/>
        <end position="428"/>
    </location>
</feature>
<dbReference type="Pfam" id="PF14765">
    <property type="entry name" value="PS-DH"/>
    <property type="match status" value="1"/>
</dbReference>
<dbReference type="InterPro" id="IPR020843">
    <property type="entry name" value="ER"/>
</dbReference>
<dbReference type="InterPro" id="IPR016036">
    <property type="entry name" value="Malonyl_transacylase_ACP-bd"/>
</dbReference>
<dbReference type="Pfam" id="PF00698">
    <property type="entry name" value="Acyl_transf_1"/>
    <property type="match status" value="1"/>
</dbReference>
<feature type="domain" description="PKS/mFAS DH" evidence="10">
    <location>
        <begin position="900"/>
        <end position="1180"/>
    </location>
</feature>
<feature type="active site" description="Proton acceptor; for dehydratase activity" evidence="7">
    <location>
        <position position="933"/>
    </location>
</feature>